<keyword evidence="2" id="KW-1185">Reference proteome</keyword>
<dbReference type="Proteomes" id="UP000827976">
    <property type="component" value="Chromosome 2"/>
</dbReference>
<protein>
    <submittedName>
        <fullName evidence="1">PAX-interacting protein 1</fullName>
    </submittedName>
</protein>
<evidence type="ECO:0000313" key="2">
    <source>
        <dbReference type="Proteomes" id="UP000827976"/>
    </source>
</evidence>
<proteinExistence type="predicted"/>
<name>A0ACB7WR30_DIOAL</name>
<dbReference type="EMBL" id="CM037012">
    <property type="protein sequence ID" value="KAH7690877.1"/>
    <property type="molecule type" value="Genomic_DNA"/>
</dbReference>
<comment type="caution">
    <text evidence="1">The sequence shown here is derived from an EMBL/GenBank/DDBJ whole genome shotgun (WGS) entry which is preliminary data.</text>
</comment>
<sequence length="1347" mass="148246">MEGGGWRGTGQGEAVVDSAAPDWRSQLQHQARQRIVNKIMDTLKKHLVVSAPEGCNELKKIAMRFEEKIYTAAISQSDYLRKISLKMLSMETKNQNAAPSNPSSTNLVGNQITADSASRGIQSQISNQGQFIPMVNQSLAQQAPLPQNISKNAPSTTIQNSTSLPPPMQGVTQNAMSHIGANSNLQNVSSMPQNSINSIAGQGATPNIYNSQRQMQGQRQPPFIVTQQHQQPPQNTRNYQQQLHQQLLKQKSTHPSLVQPHPQQQQQQQQQQSLLQQNQLQPSQQSLVQSNIPAGQSNIQQTQPTMMQTVQKSGLQNQQNSMQQSSLLQQHPQSIARQQQSQSALHQQSTSFQQQPSAVPQQSLLSSQQQQLMVQQSNMLAMQHNQLLGQQNNASDLQQQQQRLPGQQNNLLSVQQRQQILNQQSISLQQQQHLDTENNLSGQQQQQQLLGQQSNLPGLQQQQQQQQQQQLLGSQPGISSMQPHQMLQQNKIAIQRSQQPSLAMLQSQNQQSQHPAAQQQLMPQISSQPGQLQQHLGTQQQASSIQREMQQRLQTSGVLLQSQNAIEQQKQFIQPQRGLSDVPSSASSDSAVPTSNTGAVDWQEEIYQKITSMKDLYFVELNELFQKISLKFQQHESLLSGSKQSEHFEKMKQYKTMLERTLHFLQISKANIQPGFKEKLPLYEKQILSFLASSRGQKIAPSQSSSQPPSQPSGGHTQSTFQQRSSQVPQLQLNDNVNQLQQKNLQGSATSMQPSATPSMPHGSLPSSTASINPAQQSMVASSQNTMNGPQQTNNIHTLPQSSINTLQPNVSSMQISTNILQQQHLKQEQQQQPHLMQSQQFTQLQQRHTQQQQKQQIMQQQLQPPAMQQQLQQQKQQQTSQFPVNQMAQINQVNEEMKLRQGAGMKSGLYQQHFQAGQRHNFYHQQKSGSSLPSSSPQHIHISSPQISQQPSPQIDQQSLSSSFPKTGTPLQATSSPVVVPSPTTAIAPSPVPVDSEKPLPHVTLLTNAVSNGPQQTNLNPSQSSIAVGTPGISASPLLAEFVSPDIHQPDGPVFSGKPGVMEKPLERLIKVLQSVSPEVLCSSVSDIGTVISMTDRIAGSAPCNGSRAAVGEDLVAMTKCRLQARNFMSQDGSAIAKKMKRHLSALPLTVGSAENSVRQSDGHGISELESTVTPRVKRQKTEVSHSLLDEITEINNKLIGTVVSISDEDVDPVAVATAGSNEGTVIKCSYSAVALSPSLKSHFASAQESPILPLKLLVPPSYPNCSPILLDKPSVELSQDCEDLSTKAKSRFSTSLRGLPQPISLREMANTWDLCTQKVISEYAQRTGGGVFSSKYGAWENCVSA</sequence>
<gene>
    <name evidence="1" type="ORF">IHE45_02G078400</name>
</gene>
<reference evidence="2" key="1">
    <citation type="journal article" date="2022" name="Nat. Commun.">
        <title>Chromosome evolution and the genetic basis of agronomically important traits in greater yam.</title>
        <authorList>
            <person name="Bredeson J.V."/>
            <person name="Lyons J.B."/>
            <person name="Oniyinde I.O."/>
            <person name="Okereke N.R."/>
            <person name="Kolade O."/>
            <person name="Nnabue I."/>
            <person name="Nwadili C.O."/>
            <person name="Hribova E."/>
            <person name="Parker M."/>
            <person name="Nwogha J."/>
            <person name="Shu S."/>
            <person name="Carlson J."/>
            <person name="Kariba R."/>
            <person name="Muthemba S."/>
            <person name="Knop K."/>
            <person name="Barton G.J."/>
            <person name="Sherwood A.V."/>
            <person name="Lopez-Montes A."/>
            <person name="Asiedu R."/>
            <person name="Jamnadass R."/>
            <person name="Muchugi A."/>
            <person name="Goodstein D."/>
            <person name="Egesi C.N."/>
            <person name="Featherston J."/>
            <person name="Asfaw A."/>
            <person name="Simpson G.G."/>
            <person name="Dolezel J."/>
            <person name="Hendre P.S."/>
            <person name="Van Deynze A."/>
            <person name="Kumar P.L."/>
            <person name="Obidiegwu J.E."/>
            <person name="Bhattacharjee R."/>
            <person name="Rokhsar D.S."/>
        </authorList>
    </citation>
    <scope>NUCLEOTIDE SEQUENCE [LARGE SCALE GENOMIC DNA]</scope>
    <source>
        <strain evidence="2">cv. TDa95/00328</strain>
    </source>
</reference>
<organism evidence="1 2">
    <name type="scientific">Dioscorea alata</name>
    <name type="common">Purple yam</name>
    <dbReference type="NCBI Taxonomy" id="55571"/>
    <lineage>
        <taxon>Eukaryota</taxon>
        <taxon>Viridiplantae</taxon>
        <taxon>Streptophyta</taxon>
        <taxon>Embryophyta</taxon>
        <taxon>Tracheophyta</taxon>
        <taxon>Spermatophyta</taxon>
        <taxon>Magnoliopsida</taxon>
        <taxon>Liliopsida</taxon>
        <taxon>Dioscoreales</taxon>
        <taxon>Dioscoreaceae</taxon>
        <taxon>Dioscorea</taxon>
    </lineage>
</organism>
<evidence type="ECO:0000313" key="1">
    <source>
        <dbReference type="EMBL" id="KAH7690877.1"/>
    </source>
</evidence>
<accession>A0ACB7WR30</accession>